<dbReference type="Proteomes" id="UP000078428">
    <property type="component" value="Unassembled WGS sequence"/>
</dbReference>
<dbReference type="AlphaFoldDB" id="A0A178MXN1"/>
<evidence type="ECO:0000256" key="1">
    <source>
        <dbReference type="SAM" id="MobiDB-lite"/>
    </source>
</evidence>
<sequence>MSAGPASIWLRLAQSLRTIWEDDRQTGPGTAAKSDEPSKPRGGNAEAAADSLRDRFLNDPEFKGCLHIISLAEYRESVGDKWLRLGDKVAMIVEQVIRRHGGRETPFCRDGEDAWIVAFPNRSPDTARQCTRAMVEDLGRHLFGEHMAAGGKSLALSAELSAAEAVDADGSLIPSRVQAAVTSRRTQGPQTVADSDNKWTSLGRSEQARKEEMAWEVMEASGTKKAPAFDPDMVGALPPGAKLSLTWRPTWVASGEAISAYGARICRLDREGDEPIEGVRAYPPGDEKTALVLDRFVVSAAVRDILAAARSGNEAANQASAIVPVSWSSLASDQRGSVIVPFSDLTQDIRNQRLVVEIFGIPDGTTTPELEAVVSYLRKLCREVLVRTRISAKRSSLAAEIGVSMVGLDLSELRPEEKMDDEHLLESMERMHEATAKDGIGCYLWSARRRKVVGGLVQGGLEMVNGPGLMKDIPRPAMVVPAPRSRFVAA</sequence>
<proteinExistence type="predicted"/>
<organism evidence="2 3">
    <name type="scientific">Paramagnetospirillum marisnigri</name>
    <dbReference type="NCBI Taxonomy" id="1285242"/>
    <lineage>
        <taxon>Bacteria</taxon>
        <taxon>Pseudomonadati</taxon>
        <taxon>Pseudomonadota</taxon>
        <taxon>Alphaproteobacteria</taxon>
        <taxon>Rhodospirillales</taxon>
        <taxon>Magnetospirillaceae</taxon>
        <taxon>Paramagnetospirillum</taxon>
    </lineage>
</organism>
<keyword evidence="3" id="KW-1185">Reference proteome</keyword>
<evidence type="ECO:0000313" key="3">
    <source>
        <dbReference type="Proteomes" id="UP000078428"/>
    </source>
</evidence>
<gene>
    <name evidence="2" type="ORF">A6A04_10815</name>
</gene>
<protein>
    <submittedName>
        <fullName evidence="2">Uncharacterized protein</fullName>
    </submittedName>
</protein>
<dbReference type="OrthoDB" id="8436846at2"/>
<name>A0A178MXN1_9PROT</name>
<feature type="region of interest" description="Disordered" evidence="1">
    <location>
        <begin position="21"/>
        <end position="49"/>
    </location>
</feature>
<dbReference type="RefSeq" id="WP_068489327.1">
    <property type="nucleotide sequence ID" value="NZ_LWQT01000010.1"/>
</dbReference>
<accession>A0A178MXN1</accession>
<reference evidence="2 3" key="1">
    <citation type="submission" date="2016-04" db="EMBL/GenBank/DDBJ databases">
        <title>Draft genome sequence of freshwater magnetotactic bacteria Magnetospirillum marisnigri SP-1 and Magnetospirillum moscoviense BB-1.</title>
        <authorList>
            <person name="Koziaeva V."/>
            <person name="Dziuba M.V."/>
            <person name="Ivanov T.M."/>
            <person name="Kuznetsov B."/>
            <person name="Grouzdev D.S."/>
        </authorList>
    </citation>
    <scope>NUCLEOTIDE SEQUENCE [LARGE SCALE GENOMIC DNA]</scope>
    <source>
        <strain evidence="2 3">SP-1</strain>
    </source>
</reference>
<dbReference type="STRING" id="1285242.A6A04_10815"/>
<comment type="caution">
    <text evidence="2">The sequence shown here is derived from an EMBL/GenBank/DDBJ whole genome shotgun (WGS) entry which is preliminary data.</text>
</comment>
<dbReference type="EMBL" id="LWQT01000010">
    <property type="protein sequence ID" value="OAN56052.1"/>
    <property type="molecule type" value="Genomic_DNA"/>
</dbReference>
<evidence type="ECO:0000313" key="2">
    <source>
        <dbReference type="EMBL" id="OAN56052.1"/>
    </source>
</evidence>